<dbReference type="PATRIC" id="fig|821.40.peg.2918"/>
<feature type="domain" description="PDZ" evidence="3">
    <location>
        <begin position="49"/>
        <end position="106"/>
    </location>
</feature>
<organism evidence="4 5">
    <name type="scientific">Phocaeicola vulgatus</name>
    <name type="common">Bacteroides vulgatus</name>
    <dbReference type="NCBI Taxonomy" id="821"/>
    <lineage>
        <taxon>Bacteria</taxon>
        <taxon>Pseudomonadati</taxon>
        <taxon>Bacteroidota</taxon>
        <taxon>Bacteroidia</taxon>
        <taxon>Bacteroidales</taxon>
        <taxon>Bacteroidaceae</taxon>
        <taxon>Phocaeicola</taxon>
    </lineage>
</organism>
<dbReference type="InterPro" id="IPR051201">
    <property type="entry name" value="Chloro_Bact_Ser_Proteases"/>
</dbReference>
<reference evidence="4 5" key="2">
    <citation type="journal article" date="2016" name="Genome Biol. Evol.">
        <title>Extensive mobilome-driven genome diversification in mouse gut-associated Bacteroides vulgatus mpk.</title>
        <authorList>
            <person name="Lange A."/>
            <person name="Beier S."/>
            <person name="Steimle A."/>
            <person name="Autenrieth I.B."/>
            <person name="Huson D.H."/>
            <person name="Frick J.S."/>
        </authorList>
    </citation>
    <scope>NUCLEOTIDE SEQUENCE [LARGE SCALE GENOMIC DNA]</scope>
    <source>
        <strain evidence="5">mpk</strain>
    </source>
</reference>
<name>A0A0P0M347_PHOVU</name>
<evidence type="ECO:0000256" key="2">
    <source>
        <dbReference type="ARBA" id="ARBA00022801"/>
    </source>
</evidence>
<dbReference type="SMART" id="SM00228">
    <property type="entry name" value="PDZ"/>
    <property type="match status" value="2"/>
</dbReference>
<dbReference type="InterPro" id="IPR025926">
    <property type="entry name" value="PDZ-like_dom"/>
</dbReference>
<dbReference type="GO" id="GO:0006508">
    <property type="term" value="P:proteolysis"/>
    <property type="evidence" value="ECO:0007669"/>
    <property type="project" value="UniProtKB-KW"/>
</dbReference>
<dbReference type="EMBL" id="CP013020">
    <property type="protein sequence ID" value="ALK85028.1"/>
    <property type="molecule type" value="Genomic_DNA"/>
</dbReference>
<dbReference type="PROSITE" id="PS50106">
    <property type="entry name" value="PDZ"/>
    <property type="match status" value="1"/>
</dbReference>
<keyword evidence="1 4" id="KW-0645">Protease</keyword>
<dbReference type="InterPro" id="IPR036034">
    <property type="entry name" value="PDZ_sf"/>
</dbReference>
<evidence type="ECO:0000259" key="3">
    <source>
        <dbReference type="PROSITE" id="PS50106"/>
    </source>
</evidence>
<evidence type="ECO:0000313" key="4">
    <source>
        <dbReference type="EMBL" id="ALK85028.1"/>
    </source>
</evidence>
<dbReference type="Proteomes" id="UP000061587">
    <property type="component" value="Chromosome"/>
</dbReference>
<dbReference type="PANTHER" id="PTHR43343:SF3">
    <property type="entry name" value="PROTEASE DO-LIKE 8, CHLOROPLASTIC"/>
    <property type="match status" value="1"/>
</dbReference>
<evidence type="ECO:0000313" key="5">
    <source>
        <dbReference type="Proteomes" id="UP000061587"/>
    </source>
</evidence>
<dbReference type="Pfam" id="PF12812">
    <property type="entry name" value="PDZ_1"/>
    <property type="match status" value="1"/>
</dbReference>
<keyword evidence="2" id="KW-0378">Hydrolase</keyword>
<dbReference type="GO" id="GO:0008233">
    <property type="term" value="F:peptidase activity"/>
    <property type="evidence" value="ECO:0007669"/>
    <property type="project" value="UniProtKB-KW"/>
</dbReference>
<dbReference type="InterPro" id="IPR001478">
    <property type="entry name" value="PDZ"/>
</dbReference>
<gene>
    <name evidence="4" type="ORF">BvMPK_2433</name>
</gene>
<evidence type="ECO:0000256" key="1">
    <source>
        <dbReference type="ARBA" id="ARBA00022670"/>
    </source>
</evidence>
<dbReference type="Pfam" id="PF13180">
    <property type="entry name" value="PDZ_2"/>
    <property type="match status" value="1"/>
</dbReference>
<proteinExistence type="predicted"/>
<sequence length="225" mass="24274">MTKVIADLKEYGTVQRAVLGIKGTPINDDQQMMPEEIKKKVKELGATDGVLIAEIIEGGSAAGNLEVDDVIIGIDGKRVKNFAELQEGLAKHRPGDKVTVKVLRDKKEKDIEMTLKNAQGTTKVVKSAGMDILGAAFREVPQELKRQLNLGYGVEVTGVTDGKMKAAGIRKGFIILKANGQPVKSVNDLEDVLKAATQSPDQVLFLSGMFPSGKRANYAVDLTQE</sequence>
<dbReference type="Gene3D" id="2.30.42.10">
    <property type="match status" value="2"/>
</dbReference>
<accession>A0A0P0M347</accession>
<protein>
    <submittedName>
        <fullName evidence="4">Outer membrane stress sensor protease DegS</fullName>
    </submittedName>
</protein>
<reference evidence="5" key="1">
    <citation type="submission" date="2015-10" db="EMBL/GenBank/DDBJ databases">
        <title>Extensive mobilome-driven genome diversification in gut-associated Bacteroides vulgatus mpk.</title>
        <authorList>
            <person name="Beier S."/>
            <person name="Lange A."/>
            <person name="Huson D.H."/>
            <person name="Frick J.-S."/>
            <person name="Autenrieth I.B."/>
        </authorList>
    </citation>
    <scope>NUCLEOTIDE SEQUENCE [LARGE SCALE GENOMIC DNA]</scope>
    <source>
        <strain evidence="5">mpk</strain>
    </source>
</reference>
<dbReference type="PANTHER" id="PTHR43343">
    <property type="entry name" value="PEPTIDASE S12"/>
    <property type="match status" value="1"/>
</dbReference>
<dbReference type="SUPFAM" id="SSF50156">
    <property type="entry name" value="PDZ domain-like"/>
    <property type="match status" value="2"/>
</dbReference>
<dbReference type="AlphaFoldDB" id="A0A0P0M347"/>